<proteinExistence type="predicted"/>
<dbReference type="OrthoDB" id="3259161at2"/>
<dbReference type="Pfam" id="PF06259">
    <property type="entry name" value="Abhydrolase_8"/>
    <property type="match status" value="1"/>
</dbReference>
<gene>
    <name evidence="2" type="ORF">SAMN05660662_2733</name>
</gene>
<accession>A0A1G7MHP3</accession>
<dbReference type="EMBL" id="FNBT01000005">
    <property type="protein sequence ID" value="SDF61322.1"/>
    <property type="molecule type" value="Genomic_DNA"/>
</dbReference>
<name>A0A1G7MHP3_9ACTN</name>
<sequence length="504" mass="51247">MSAPVAYPDPVLRLQTVAGWDVVSLRAGLHALTALDEGFPAWRSRLDAVVRELEQDGCWSGPAAAQAGELLVRLSSAAAALDLGFAASREECARLAREAATAAERAATALALARELPMPLDAALAAEDTLAASVDRLVLGPGSVPPAVATAREALSAVTAVEAAAGRAGEVLVPAAATGPAAWLDALAGVDPVRRPPAGGDPAATAHWWAALPIAAQLTLVESQPRIVGSSDGVPAWARDRANRHALRQVLADPRADEDHRATARVVAEVLAAEEDAGRVAQLHLLDLDADRVAVAFGDLDSAEAVALVVPGIYTSPEDDLAGVAGDARDLATAARHADSAAAVAAMAWLGYRAPHTVPAVLTRGAAVRGGALLDAALAGLAGARSTAGTALPRTTVVGHSYGTVVLDEAADRPGRLAADAVVLLGSPGMEDDAAALEAPEVYDAASAADPISWSGWFGTETWAGRFGSTGLPTDPGTGHSGYFDRDRPTLAAMGEVVVGRRAG</sequence>
<dbReference type="GO" id="GO:0016787">
    <property type="term" value="F:hydrolase activity"/>
    <property type="evidence" value="ECO:0007669"/>
    <property type="project" value="UniProtKB-KW"/>
</dbReference>
<dbReference type="RefSeq" id="WP_091767520.1">
    <property type="nucleotide sequence ID" value="NZ_FNBT01000005.1"/>
</dbReference>
<keyword evidence="3" id="KW-1185">Reference proteome</keyword>
<evidence type="ECO:0000259" key="1">
    <source>
        <dbReference type="Pfam" id="PF06259"/>
    </source>
</evidence>
<keyword evidence="2" id="KW-0378">Hydrolase</keyword>
<dbReference type="AlphaFoldDB" id="A0A1G7MHP3"/>
<feature type="domain" description="DUF1023" evidence="1">
    <location>
        <begin position="292"/>
        <end position="452"/>
    </location>
</feature>
<evidence type="ECO:0000313" key="2">
    <source>
        <dbReference type="EMBL" id="SDF61322.1"/>
    </source>
</evidence>
<dbReference type="Proteomes" id="UP000199406">
    <property type="component" value="Unassembled WGS sequence"/>
</dbReference>
<reference evidence="3" key="1">
    <citation type="submission" date="2016-10" db="EMBL/GenBank/DDBJ databases">
        <authorList>
            <person name="Varghese N."/>
            <person name="Submissions S."/>
        </authorList>
    </citation>
    <scope>NUCLEOTIDE SEQUENCE [LARGE SCALE GENOMIC DNA]</scope>
    <source>
        <strain evidence="3">DSM 44268</strain>
    </source>
</reference>
<dbReference type="STRING" id="1550231.SAMN05660662_2733"/>
<dbReference type="InterPro" id="IPR010427">
    <property type="entry name" value="DUF1023"/>
</dbReference>
<evidence type="ECO:0000313" key="3">
    <source>
        <dbReference type="Proteomes" id="UP000199406"/>
    </source>
</evidence>
<organism evidence="2 3">
    <name type="scientific">Blastococcus aurantiacus</name>
    <dbReference type="NCBI Taxonomy" id="1550231"/>
    <lineage>
        <taxon>Bacteria</taxon>
        <taxon>Bacillati</taxon>
        <taxon>Actinomycetota</taxon>
        <taxon>Actinomycetes</taxon>
        <taxon>Geodermatophilales</taxon>
        <taxon>Geodermatophilaceae</taxon>
        <taxon>Blastococcus</taxon>
    </lineage>
</organism>
<protein>
    <submittedName>
        <fullName evidence="2">Alpha/beta hydrolase</fullName>
    </submittedName>
</protein>